<name>A0ACD2ZZQ7_9AGAR</name>
<evidence type="ECO:0000313" key="1">
    <source>
        <dbReference type="EMBL" id="TFK58876.1"/>
    </source>
</evidence>
<gene>
    <name evidence="1" type="ORF">BDN72DRAFT_906339</name>
</gene>
<keyword evidence="2" id="KW-1185">Reference proteome</keyword>
<evidence type="ECO:0000313" key="2">
    <source>
        <dbReference type="Proteomes" id="UP000308600"/>
    </source>
</evidence>
<proteinExistence type="predicted"/>
<sequence length="457" mass="50665">MASNPEINELTKAPTKPPRVTIPGSSLPTDILREIFANAGIPQRREGDDHQIIRRDAFHDVNWGWVCKSWRKEIMAASMPAFVTVVHPDEETVREVESYLTYSGSRPLHVIVDQKGNTVSENDGEYIVQILKRLSAEGPRIHSIKIRISNIPEVSELITMAPLIDLRRAELYLEGWTEDKVRQIWSNVLSSPVIYALGFDARFPREFSAADTYLSRLTEVAITGSRPIGEIMSCLGFASRLVYLSTFAIRLGGDIARDVVHSNLRTLNIRAAKPELLLDRLTAPSLEMLDILDETSLAPEQLLSSVKTFLVKSGSRLKVLALEMDTFEEEDLIKTIFSDEPEVSSALANLVSLKVRGSVARPCQITTSTISKLTPITKADAQGIHDVKFPHLNQLELALCKLTTVDFLPMIQSREAAGSPLSYVTAQLGKSSGAGFDTYTYNKEFKVVEEAAISQPS</sequence>
<accession>A0ACD2ZZQ7</accession>
<organism evidence="1 2">
    <name type="scientific">Pluteus cervinus</name>
    <dbReference type="NCBI Taxonomy" id="181527"/>
    <lineage>
        <taxon>Eukaryota</taxon>
        <taxon>Fungi</taxon>
        <taxon>Dikarya</taxon>
        <taxon>Basidiomycota</taxon>
        <taxon>Agaricomycotina</taxon>
        <taxon>Agaricomycetes</taxon>
        <taxon>Agaricomycetidae</taxon>
        <taxon>Agaricales</taxon>
        <taxon>Pluteineae</taxon>
        <taxon>Pluteaceae</taxon>
        <taxon>Pluteus</taxon>
    </lineage>
</organism>
<dbReference type="Proteomes" id="UP000308600">
    <property type="component" value="Unassembled WGS sequence"/>
</dbReference>
<reference evidence="1 2" key="1">
    <citation type="journal article" date="2019" name="Nat. Ecol. Evol.">
        <title>Megaphylogeny resolves global patterns of mushroom evolution.</title>
        <authorList>
            <person name="Varga T."/>
            <person name="Krizsan K."/>
            <person name="Foldi C."/>
            <person name="Dima B."/>
            <person name="Sanchez-Garcia M."/>
            <person name="Sanchez-Ramirez S."/>
            <person name="Szollosi G.J."/>
            <person name="Szarkandi J.G."/>
            <person name="Papp V."/>
            <person name="Albert L."/>
            <person name="Andreopoulos W."/>
            <person name="Angelini C."/>
            <person name="Antonin V."/>
            <person name="Barry K.W."/>
            <person name="Bougher N.L."/>
            <person name="Buchanan P."/>
            <person name="Buyck B."/>
            <person name="Bense V."/>
            <person name="Catcheside P."/>
            <person name="Chovatia M."/>
            <person name="Cooper J."/>
            <person name="Damon W."/>
            <person name="Desjardin D."/>
            <person name="Finy P."/>
            <person name="Geml J."/>
            <person name="Haridas S."/>
            <person name="Hughes K."/>
            <person name="Justo A."/>
            <person name="Karasinski D."/>
            <person name="Kautmanova I."/>
            <person name="Kiss B."/>
            <person name="Kocsube S."/>
            <person name="Kotiranta H."/>
            <person name="LaButti K.M."/>
            <person name="Lechner B.E."/>
            <person name="Liimatainen K."/>
            <person name="Lipzen A."/>
            <person name="Lukacs Z."/>
            <person name="Mihaltcheva S."/>
            <person name="Morgado L.N."/>
            <person name="Niskanen T."/>
            <person name="Noordeloos M.E."/>
            <person name="Ohm R.A."/>
            <person name="Ortiz-Santana B."/>
            <person name="Ovrebo C."/>
            <person name="Racz N."/>
            <person name="Riley R."/>
            <person name="Savchenko A."/>
            <person name="Shiryaev A."/>
            <person name="Soop K."/>
            <person name="Spirin V."/>
            <person name="Szebenyi C."/>
            <person name="Tomsovsky M."/>
            <person name="Tulloss R.E."/>
            <person name="Uehling J."/>
            <person name="Grigoriev I.V."/>
            <person name="Vagvolgyi C."/>
            <person name="Papp T."/>
            <person name="Martin F.M."/>
            <person name="Miettinen O."/>
            <person name="Hibbett D.S."/>
            <person name="Nagy L.G."/>
        </authorList>
    </citation>
    <scope>NUCLEOTIDE SEQUENCE [LARGE SCALE GENOMIC DNA]</scope>
    <source>
        <strain evidence="1 2">NL-1719</strain>
    </source>
</reference>
<dbReference type="EMBL" id="ML209160">
    <property type="protein sequence ID" value="TFK58876.1"/>
    <property type="molecule type" value="Genomic_DNA"/>
</dbReference>
<protein>
    <submittedName>
        <fullName evidence="1">Uncharacterized protein</fullName>
    </submittedName>
</protein>